<reference evidence="2 3" key="1">
    <citation type="submission" date="2020-03" db="EMBL/GenBank/DDBJ databases">
        <title>Weissella sp. nov., isolated from Cybister lewisianus.</title>
        <authorList>
            <person name="Hyun D.-W."/>
            <person name="Bae J.-W."/>
        </authorList>
    </citation>
    <scope>NUCLEOTIDE SEQUENCE [LARGE SCALE GENOMIC DNA]</scope>
    <source>
        <strain evidence="2 3">HDW19</strain>
    </source>
</reference>
<dbReference type="KEGG" id="wco:G7084_01165"/>
<proteinExistence type="predicted"/>
<dbReference type="InterPro" id="IPR000182">
    <property type="entry name" value="GNAT_dom"/>
</dbReference>
<evidence type="ECO:0000259" key="1">
    <source>
        <dbReference type="PROSITE" id="PS51186"/>
    </source>
</evidence>
<evidence type="ECO:0000313" key="2">
    <source>
        <dbReference type="EMBL" id="QIL50048.1"/>
    </source>
</evidence>
<dbReference type="RefSeq" id="WP_166009270.1">
    <property type="nucleotide sequence ID" value="NZ_CP049888.1"/>
</dbReference>
<gene>
    <name evidence="2" type="ORF">G7084_01165</name>
</gene>
<feature type="domain" description="N-acetyltransferase" evidence="1">
    <location>
        <begin position="4"/>
        <end position="174"/>
    </location>
</feature>
<dbReference type="Gene3D" id="3.40.630.30">
    <property type="match status" value="1"/>
</dbReference>
<organism evidence="2 3">
    <name type="scientific">Weissella coleopterorum</name>
    <dbReference type="NCBI Taxonomy" id="2714949"/>
    <lineage>
        <taxon>Bacteria</taxon>
        <taxon>Bacillati</taxon>
        <taxon>Bacillota</taxon>
        <taxon>Bacilli</taxon>
        <taxon>Lactobacillales</taxon>
        <taxon>Lactobacillaceae</taxon>
        <taxon>Weissella</taxon>
    </lineage>
</organism>
<protein>
    <submittedName>
        <fullName evidence="2">GNAT family N-acetyltransferase</fullName>
    </submittedName>
</protein>
<name>A0A6G8AYA7_9LACO</name>
<evidence type="ECO:0000313" key="3">
    <source>
        <dbReference type="Proteomes" id="UP000500741"/>
    </source>
</evidence>
<dbReference type="Pfam" id="PF00583">
    <property type="entry name" value="Acetyltransf_1"/>
    <property type="match status" value="1"/>
</dbReference>
<dbReference type="SUPFAM" id="SSF55729">
    <property type="entry name" value="Acyl-CoA N-acyltransferases (Nat)"/>
    <property type="match status" value="1"/>
</dbReference>
<sequence>MALIYLRKAKDVNLKRIMDIIKDAQASLKSENVPQWQDGYPDKNNILLDIKNNNLYEIMFNNNIAGIIAIQYTNEPNYDSLTGGNWENDDDYATIHRLAIDSKYAGNNLGVISFYNAITLIKNNNYKSVRIDTHKQNKRVQYLLKKIGFNHRGTIHINDPHGDLDTNAYELTIK</sequence>
<dbReference type="AlphaFoldDB" id="A0A6G8AYA7"/>
<accession>A0A6G8AYA7</accession>
<dbReference type="Proteomes" id="UP000500741">
    <property type="component" value="Chromosome"/>
</dbReference>
<dbReference type="GO" id="GO:0016747">
    <property type="term" value="F:acyltransferase activity, transferring groups other than amino-acyl groups"/>
    <property type="evidence" value="ECO:0007669"/>
    <property type="project" value="InterPro"/>
</dbReference>
<dbReference type="PROSITE" id="PS51186">
    <property type="entry name" value="GNAT"/>
    <property type="match status" value="1"/>
</dbReference>
<dbReference type="EMBL" id="CP049888">
    <property type="protein sequence ID" value="QIL50048.1"/>
    <property type="molecule type" value="Genomic_DNA"/>
</dbReference>
<keyword evidence="3" id="KW-1185">Reference proteome</keyword>
<keyword evidence="2" id="KW-0808">Transferase</keyword>
<dbReference type="InterPro" id="IPR016181">
    <property type="entry name" value="Acyl_CoA_acyltransferase"/>
</dbReference>